<dbReference type="Proteomes" id="UP000261640">
    <property type="component" value="Unplaced"/>
</dbReference>
<dbReference type="GO" id="GO:0004672">
    <property type="term" value="F:protein kinase activity"/>
    <property type="evidence" value="ECO:0007669"/>
    <property type="project" value="InterPro"/>
</dbReference>
<dbReference type="InterPro" id="IPR051700">
    <property type="entry name" value="STE20_Ser-Thr_kinase"/>
</dbReference>
<dbReference type="PANTHER" id="PTHR47096">
    <property type="entry name" value="MISSHAPEN LIKE KINASE 1"/>
    <property type="match status" value="1"/>
</dbReference>
<dbReference type="PROSITE" id="PS50011">
    <property type="entry name" value="PROTEIN_KINASE_DOM"/>
    <property type="match status" value="1"/>
</dbReference>
<evidence type="ECO:0000313" key="4">
    <source>
        <dbReference type="Proteomes" id="UP000261640"/>
    </source>
</evidence>
<keyword evidence="4" id="KW-1185">Reference proteome</keyword>
<accession>A0A7N8WKU9</accession>
<feature type="binding site" evidence="1">
    <location>
        <position position="54"/>
    </location>
    <ligand>
        <name>ATP</name>
        <dbReference type="ChEBI" id="CHEBI:30616"/>
    </ligand>
</feature>
<dbReference type="GO" id="GO:0005524">
    <property type="term" value="F:ATP binding"/>
    <property type="evidence" value="ECO:0007669"/>
    <property type="project" value="UniProtKB-UniRule"/>
</dbReference>
<dbReference type="InterPro" id="IPR011009">
    <property type="entry name" value="Kinase-like_dom_sf"/>
</dbReference>
<evidence type="ECO:0000313" key="3">
    <source>
        <dbReference type="Ensembl" id="ENSMAMP00000036795.1"/>
    </source>
</evidence>
<keyword evidence="1" id="KW-0547">Nucleotide-binding</keyword>
<proteinExistence type="predicted"/>
<dbReference type="Ensembl" id="ENSMAMT00000042280.1">
    <property type="protein sequence ID" value="ENSMAMP00000036795.1"/>
    <property type="gene ID" value="ENSMAMG00000016851.2"/>
</dbReference>
<protein>
    <submittedName>
        <fullName evidence="3">Mitogen-activated protein kinase kinase kinase kinase 4-like</fullName>
    </submittedName>
</protein>
<reference evidence="3" key="2">
    <citation type="submission" date="2025-09" db="UniProtKB">
        <authorList>
            <consortium name="Ensembl"/>
        </authorList>
    </citation>
    <scope>IDENTIFICATION</scope>
</reference>
<feature type="domain" description="Protein kinase" evidence="2">
    <location>
        <begin position="25"/>
        <end position="86"/>
    </location>
</feature>
<evidence type="ECO:0000256" key="1">
    <source>
        <dbReference type="PROSITE-ProRule" id="PRU10141"/>
    </source>
</evidence>
<sequence length="86" mass="9681">MSRENTTRSLDNIDLAALRDPAGIFELVEVVGNGTYGQVYKGRHVKTGQLAAIKVMEVTEVKMHHIKSHITFIYFCVMKARAVDIF</sequence>
<name>A0A7N8WKU9_9TELE</name>
<dbReference type="PROSITE" id="PS00107">
    <property type="entry name" value="PROTEIN_KINASE_ATP"/>
    <property type="match status" value="1"/>
</dbReference>
<dbReference type="GO" id="GO:0005829">
    <property type="term" value="C:cytosol"/>
    <property type="evidence" value="ECO:0007669"/>
    <property type="project" value="TreeGrafter"/>
</dbReference>
<dbReference type="GeneTree" id="ENSGT00950000183196"/>
<dbReference type="InterPro" id="IPR017441">
    <property type="entry name" value="Protein_kinase_ATP_BS"/>
</dbReference>
<evidence type="ECO:0000259" key="2">
    <source>
        <dbReference type="PROSITE" id="PS50011"/>
    </source>
</evidence>
<dbReference type="InterPro" id="IPR000719">
    <property type="entry name" value="Prot_kinase_dom"/>
</dbReference>
<organism evidence="3 4">
    <name type="scientific">Mastacembelus armatus</name>
    <name type="common">zig-zag eel</name>
    <dbReference type="NCBI Taxonomy" id="205130"/>
    <lineage>
        <taxon>Eukaryota</taxon>
        <taxon>Metazoa</taxon>
        <taxon>Chordata</taxon>
        <taxon>Craniata</taxon>
        <taxon>Vertebrata</taxon>
        <taxon>Euteleostomi</taxon>
        <taxon>Actinopterygii</taxon>
        <taxon>Neopterygii</taxon>
        <taxon>Teleostei</taxon>
        <taxon>Neoteleostei</taxon>
        <taxon>Acanthomorphata</taxon>
        <taxon>Anabantaria</taxon>
        <taxon>Synbranchiformes</taxon>
        <taxon>Mastacembelidae</taxon>
        <taxon>Mastacembelus</taxon>
    </lineage>
</organism>
<reference evidence="3" key="1">
    <citation type="submission" date="2025-08" db="UniProtKB">
        <authorList>
            <consortium name="Ensembl"/>
        </authorList>
    </citation>
    <scope>IDENTIFICATION</scope>
</reference>
<dbReference type="Gene3D" id="3.30.200.20">
    <property type="entry name" value="Phosphorylase Kinase, domain 1"/>
    <property type="match status" value="1"/>
</dbReference>
<dbReference type="SUPFAM" id="SSF56112">
    <property type="entry name" value="Protein kinase-like (PK-like)"/>
    <property type="match status" value="1"/>
</dbReference>
<dbReference type="PANTHER" id="PTHR47096:SF1">
    <property type="entry name" value="MISSHAPEN LIKE KINASE 1"/>
    <property type="match status" value="1"/>
</dbReference>
<dbReference type="AlphaFoldDB" id="A0A7N8WKU9"/>
<keyword evidence="1" id="KW-0067">ATP-binding</keyword>